<feature type="transmembrane region" description="Helical" evidence="2">
    <location>
        <begin position="208"/>
        <end position="229"/>
    </location>
</feature>
<comment type="similarity">
    <text evidence="1">Belongs to the EamA transporter family.</text>
</comment>
<keyword evidence="2" id="KW-0472">Membrane</keyword>
<dbReference type="KEGG" id="dfg:B0537_03010"/>
<dbReference type="SUPFAM" id="SSF103481">
    <property type="entry name" value="Multidrug resistance efflux transporter EmrE"/>
    <property type="match status" value="2"/>
</dbReference>
<feature type="transmembrane region" description="Helical" evidence="2">
    <location>
        <begin position="97"/>
        <end position="114"/>
    </location>
</feature>
<evidence type="ECO:0000259" key="3">
    <source>
        <dbReference type="Pfam" id="PF00892"/>
    </source>
</evidence>
<proteinExistence type="inferred from homology"/>
<feature type="transmembrane region" description="Helical" evidence="2">
    <location>
        <begin position="34"/>
        <end position="53"/>
    </location>
</feature>
<protein>
    <submittedName>
        <fullName evidence="4">EamA family transporter</fullName>
    </submittedName>
</protein>
<feature type="transmembrane region" description="Helical" evidence="2">
    <location>
        <begin position="178"/>
        <end position="196"/>
    </location>
</feature>
<accession>A0A1S6ITR4</accession>
<dbReference type="PANTHER" id="PTHR22911">
    <property type="entry name" value="ACYL-MALONYL CONDENSING ENZYME-RELATED"/>
    <property type="match status" value="1"/>
</dbReference>
<organism evidence="4 5">
    <name type="scientific">Desulforamulus ferrireducens</name>
    <dbReference type="NCBI Taxonomy" id="1833852"/>
    <lineage>
        <taxon>Bacteria</taxon>
        <taxon>Bacillati</taxon>
        <taxon>Bacillota</taxon>
        <taxon>Clostridia</taxon>
        <taxon>Eubacteriales</taxon>
        <taxon>Peptococcaceae</taxon>
        <taxon>Desulforamulus</taxon>
    </lineage>
</organism>
<dbReference type="GO" id="GO:0016020">
    <property type="term" value="C:membrane"/>
    <property type="evidence" value="ECO:0007669"/>
    <property type="project" value="InterPro"/>
</dbReference>
<gene>
    <name evidence="4" type="ORF">B0537_03010</name>
</gene>
<feature type="transmembrane region" description="Helical" evidence="2">
    <location>
        <begin position="121"/>
        <end position="140"/>
    </location>
</feature>
<evidence type="ECO:0000313" key="4">
    <source>
        <dbReference type="EMBL" id="AQS58152.1"/>
    </source>
</evidence>
<evidence type="ECO:0000313" key="5">
    <source>
        <dbReference type="Proteomes" id="UP000189464"/>
    </source>
</evidence>
<feature type="transmembrane region" description="Helical" evidence="2">
    <location>
        <begin position="241"/>
        <end position="260"/>
    </location>
</feature>
<evidence type="ECO:0000256" key="2">
    <source>
        <dbReference type="SAM" id="Phobius"/>
    </source>
</evidence>
<dbReference type="Gene3D" id="1.10.3730.20">
    <property type="match status" value="1"/>
</dbReference>
<reference evidence="4 5" key="1">
    <citation type="journal article" date="2016" name="Int. J. Syst. Evol. Microbiol.">
        <title>Desulfotomaculum ferrireducens sp. nov., a moderately thermophilic sulfate-reducing and dissimilatory Fe(III)-reducing bacterium isolated from compost.</title>
        <authorList>
            <person name="Yang G."/>
            <person name="Guo J."/>
            <person name="Zhuang L."/>
            <person name="Yuan Y."/>
            <person name="Zhou S."/>
        </authorList>
    </citation>
    <scope>NUCLEOTIDE SEQUENCE [LARGE SCALE GENOMIC DNA]</scope>
    <source>
        <strain evidence="4 5">GSS09</strain>
    </source>
</reference>
<feature type="transmembrane region" description="Helical" evidence="2">
    <location>
        <begin position="266"/>
        <end position="284"/>
    </location>
</feature>
<feature type="transmembrane region" description="Helical" evidence="2">
    <location>
        <begin position="74"/>
        <end position="91"/>
    </location>
</feature>
<keyword evidence="2" id="KW-0812">Transmembrane</keyword>
<dbReference type="InterPro" id="IPR037185">
    <property type="entry name" value="EmrE-like"/>
</dbReference>
<keyword evidence="5" id="KW-1185">Reference proteome</keyword>
<dbReference type="PANTHER" id="PTHR22911:SF79">
    <property type="entry name" value="MOBA-LIKE NTP TRANSFERASE DOMAIN-CONTAINING PROTEIN"/>
    <property type="match status" value="1"/>
</dbReference>
<dbReference type="AlphaFoldDB" id="A0A1S6ITR4"/>
<feature type="transmembrane region" description="Helical" evidence="2">
    <location>
        <begin position="5"/>
        <end position="22"/>
    </location>
</feature>
<feature type="transmembrane region" description="Helical" evidence="2">
    <location>
        <begin position="146"/>
        <end position="166"/>
    </location>
</feature>
<evidence type="ECO:0000256" key="1">
    <source>
        <dbReference type="ARBA" id="ARBA00007362"/>
    </source>
</evidence>
<dbReference type="Proteomes" id="UP000189464">
    <property type="component" value="Chromosome"/>
</dbReference>
<dbReference type="InterPro" id="IPR000620">
    <property type="entry name" value="EamA_dom"/>
</dbReference>
<sequence length="295" mass="32549">MKNGYVLIFLAALGFAALPVFIKYGYNLGLTTEIMLLLRFLIASLILVFIMFVNRKKGFIPRKSNLPQLVVQGLLFFGSAYCYTLSIMHMSATVTNILLYTYPLMVVLMATIVFKEKISLVKAVTLFTSFIGCLLVIDIIHTTQQISMLGVLYGLGSALFYAIYNINGQHLSETLEPVTIATYTSVVCLLATVIVYRPFDIFTGHSYQAMWIIGLGTAILCTIMPIFCYQKGLSLLGASQASILSTIEPVIATFLAFLILRETLSTSQLSGAFLIIIGVLLLKLDKLKHPKTLPS</sequence>
<dbReference type="RefSeq" id="WP_077713117.1">
    <property type="nucleotide sequence ID" value="NZ_CP019698.1"/>
</dbReference>
<feature type="domain" description="EamA" evidence="3">
    <location>
        <begin position="149"/>
        <end position="282"/>
    </location>
</feature>
<keyword evidence="2" id="KW-1133">Transmembrane helix</keyword>
<dbReference type="STRING" id="1833852.B0537_03010"/>
<dbReference type="OrthoDB" id="1894884at2"/>
<feature type="domain" description="EamA" evidence="3">
    <location>
        <begin position="3"/>
        <end position="137"/>
    </location>
</feature>
<dbReference type="EMBL" id="CP019698">
    <property type="protein sequence ID" value="AQS58152.1"/>
    <property type="molecule type" value="Genomic_DNA"/>
</dbReference>
<dbReference type="Pfam" id="PF00892">
    <property type="entry name" value="EamA"/>
    <property type="match status" value="2"/>
</dbReference>
<name>A0A1S6ITR4_9FIRM</name>